<sequence length="431" mass="47332">MSAAAVTSIRPQPLPPEGPVGIVPGVHWIGAFDPGLRSFDTLMKTANGTSYNAYAVRGSEGMAVIDTVDAAHADSFFARLEAVARYDEITRIVLNHLEPDHSGALPELLRRAPQAEVHLSPRGLQILRALLGGDFDRYRIVPVTTGAEVTLGDRTLRFLTTPNVHWPDTQCTFLVEDGLLFTCDLFGSHYCDERLFDDQVGDFRFALDHYFDRLMRPFRSSVRTALDLIEPLDVAIIAPSHGPILRTDPRAYLRHYRRLAGPRFSFGTDRTLAILYISAHGATGRLARAIRDGAAEEPGVRVSLFDLEGGELHPFIDLIEEVDGIALGTPTINGDAVRAVWELLAQLVDIETRGKLGAAFGSYGWSGEAVRQVETRLQGLGMRLPEPGLRVKFEPSDADLDEARAFGRRLAAHLAGRAVPREIDLAELAAR</sequence>
<keyword evidence="4" id="KW-0288">FMN</keyword>
<dbReference type="PANTHER" id="PTHR43717:SF1">
    <property type="entry name" value="ANAEROBIC NITRIC OXIDE REDUCTASE FLAVORUBREDOXIN"/>
    <property type="match status" value="1"/>
</dbReference>
<dbReference type="SUPFAM" id="SSF52218">
    <property type="entry name" value="Flavoproteins"/>
    <property type="match status" value="1"/>
</dbReference>
<dbReference type="PANTHER" id="PTHR43717">
    <property type="entry name" value="ANAEROBIC NITRIC OXIDE REDUCTASE FLAVORUBREDOXIN"/>
    <property type="match status" value="1"/>
</dbReference>
<gene>
    <name evidence="6" type="ORF">C8J28_105192</name>
</gene>
<feature type="domain" description="Flavodoxin-like" evidence="5">
    <location>
        <begin position="272"/>
        <end position="411"/>
    </location>
</feature>
<dbReference type="InterPro" id="IPR001279">
    <property type="entry name" value="Metallo-B-lactamas"/>
</dbReference>
<dbReference type="Pfam" id="PF00258">
    <property type="entry name" value="Flavodoxin_1"/>
    <property type="match status" value="1"/>
</dbReference>
<organism evidence="6 7">
    <name type="scientific">Cereibacter azotoformans</name>
    <dbReference type="NCBI Taxonomy" id="43057"/>
    <lineage>
        <taxon>Bacteria</taxon>
        <taxon>Pseudomonadati</taxon>
        <taxon>Pseudomonadota</taxon>
        <taxon>Alphaproteobacteria</taxon>
        <taxon>Rhodobacterales</taxon>
        <taxon>Paracoccaceae</taxon>
        <taxon>Cereibacter</taxon>
    </lineage>
</organism>
<dbReference type="Gene3D" id="3.60.15.10">
    <property type="entry name" value="Ribonuclease Z/Hydroxyacylglutathione hydrolase-like"/>
    <property type="match status" value="1"/>
</dbReference>
<keyword evidence="3" id="KW-0285">Flavoprotein</keyword>
<dbReference type="PROSITE" id="PS50902">
    <property type="entry name" value="FLAVODOXIN_LIKE"/>
    <property type="match status" value="1"/>
</dbReference>
<dbReference type="RefSeq" id="WP_108220703.1">
    <property type="nucleotide sequence ID" value="NZ_CP090022.1"/>
</dbReference>
<dbReference type="AlphaFoldDB" id="A0A2T5KAC3"/>
<protein>
    <submittedName>
        <fullName evidence="6">Flavorubredoxin</fullName>
    </submittedName>
</protein>
<dbReference type="InterPro" id="IPR008254">
    <property type="entry name" value="Flavodoxin/NO_synth"/>
</dbReference>
<comment type="similarity">
    <text evidence="2">In the N-terminal section; belongs to the zinc metallo-hydrolase group 3 family.</text>
</comment>
<dbReference type="Pfam" id="PF19583">
    <property type="entry name" value="ODP"/>
    <property type="match status" value="1"/>
</dbReference>
<dbReference type="InterPro" id="IPR016440">
    <property type="entry name" value="Rubredoxin-O_OxRdtase"/>
</dbReference>
<evidence type="ECO:0000256" key="3">
    <source>
        <dbReference type="ARBA" id="ARBA00022630"/>
    </source>
</evidence>
<proteinExistence type="inferred from homology"/>
<dbReference type="PIRSF" id="PIRSF005243">
    <property type="entry name" value="ROO"/>
    <property type="match status" value="1"/>
</dbReference>
<dbReference type="InterPro" id="IPR036866">
    <property type="entry name" value="RibonucZ/Hydroxyglut_hydro"/>
</dbReference>
<evidence type="ECO:0000313" key="7">
    <source>
        <dbReference type="Proteomes" id="UP000244060"/>
    </source>
</evidence>
<dbReference type="InterPro" id="IPR029039">
    <property type="entry name" value="Flavoprotein-like_sf"/>
</dbReference>
<comment type="cofactor">
    <cofactor evidence="1">
        <name>FMN</name>
        <dbReference type="ChEBI" id="CHEBI:58210"/>
    </cofactor>
</comment>
<dbReference type="OrthoDB" id="9800607at2"/>
<evidence type="ECO:0000256" key="2">
    <source>
        <dbReference type="ARBA" id="ARBA00007121"/>
    </source>
</evidence>
<dbReference type="EMBL" id="QAOT01000005">
    <property type="protein sequence ID" value="PTR19351.1"/>
    <property type="molecule type" value="Genomic_DNA"/>
</dbReference>
<dbReference type="Proteomes" id="UP000244060">
    <property type="component" value="Unassembled WGS sequence"/>
</dbReference>
<dbReference type="PROSITE" id="PS00201">
    <property type="entry name" value="FLAVODOXIN"/>
    <property type="match status" value="1"/>
</dbReference>
<dbReference type="InterPro" id="IPR001226">
    <property type="entry name" value="Flavodoxin_CS"/>
</dbReference>
<dbReference type="CDD" id="cd07709">
    <property type="entry name" value="flavodiiron_proteins_MBL-fold"/>
    <property type="match status" value="1"/>
</dbReference>
<keyword evidence="7" id="KW-1185">Reference proteome</keyword>
<evidence type="ECO:0000256" key="1">
    <source>
        <dbReference type="ARBA" id="ARBA00001917"/>
    </source>
</evidence>
<dbReference type="InterPro" id="IPR045761">
    <property type="entry name" value="ODP_dom"/>
</dbReference>
<evidence type="ECO:0000313" key="6">
    <source>
        <dbReference type="EMBL" id="PTR19351.1"/>
    </source>
</evidence>
<dbReference type="SUPFAM" id="SSF56281">
    <property type="entry name" value="Metallo-hydrolase/oxidoreductase"/>
    <property type="match status" value="1"/>
</dbReference>
<dbReference type="SMART" id="SM00849">
    <property type="entry name" value="Lactamase_B"/>
    <property type="match status" value="1"/>
</dbReference>
<dbReference type="GO" id="GO:0046872">
    <property type="term" value="F:metal ion binding"/>
    <property type="evidence" value="ECO:0007669"/>
    <property type="project" value="InterPro"/>
</dbReference>
<name>A0A2T5KAC3_9RHOB</name>
<dbReference type="Gene3D" id="3.40.50.360">
    <property type="match status" value="1"/>
</dbReference>
<dbReference type="GO" id="GO:0009055">
    <property type="term" value="F:electron transfer activity"/>
    <property type="evidence" value="ECO:0007669"/>
    <property type="project" value="InterPro"/>
</dbReference>
<accession>A0A2T5KAC3</accession>
<comment type="caution">
    <text evidence="6">The sequence shown here is derived from an EMBL/GenBank/DDBJ whole genome shotgun (WGS) entry which is preliminary data.</text>
</comment>
<evidence type="ECO:0000259" key="5">
    <source>
        <dbReference type="PROSITE" id="PS50902"/>
    </source>
</evidence>
<reference evidence="6 7" key="1">
    <citation type="submission" date="2018-04" db="EMBL/GenBank/DDBJ databases">
        <title>Genomic Encyclopedia of Type Strains, Phase III (KMG-III): the genomes of soil and plant-associated and newly described type strains.</title>
        <authorList>
            <person name="Whitman W."/>
        </authorList>
    </citation>
    <scope>NUCLEOTIDE SEQUENCE [LARGE SCALE GENOMIC DNA]</scope>
    <source>
        <strain evidence="6 7">KA25</strain>
    </source>
</reference>
<dbReference type="GO" id="GO:0010181">
    <property type="term" value="F:FMN binding"/>
    <property type="evidence" value="ECO:0007669"/>
    <property type="project" value="InterPro"/>
</dbReference>
<evidence type="ECO:0000256" key="4">
    <source>
        <dbReference type="ARBA" id="ARBA00022643"/>
    </source>
</evidence>
<dbReference type="GO" id="GO:0016491">
    <property type="term" value="F:oxidoreductase activity"/>
    <property type="evidence" value="ECO:0007669"/>
    <property type="project" value="InterPro"/>
</dbReference>